<dbReference type="SMART" id="SM01340">
    <property type="entry name" value="DNA_mis_repair"/>
    <property type="match status" value="1"/>
</dbReference>
<evidence type="ECO:0000313" key="7">
    <source>
        <dbReference type="EMBL" id="KKM06940.1"/>
    </source>
</evidence>
<dbReference type="CDD" id="cd03482">
    <property type="entry name" value="MutL_Trans_MutL"/>
    <property type="match status" value="1"/>
</dbReference>
<name>A0A0F9H7C6_9ZZZZ</name>
<dbReference type="Pfam" id="PF08676">
    <property type="entry name" value="MutL_C"/>
    <property type="match status" value="1"/>
</dbReference>
<dbReference type="GO" id="GO:0032300">
    <property type="term" value="C:mismatch repair complex"/>
    <property type="evidence" value="ECO:0007669"/>
    <property type="project" value="InterPro"/>
</dbReference>
<evidence type="ECO:0000256" key="2">
    <source>
        <dbReference type="ARBA" id="ARBA00022763"/>
    </source>
</evidence>
<feature type="domain" description="DNA mismatch repair protein S5" evidence="6">
    <location>
        <begin position="126"/>
        <end position="244"/>
    </location>
</feature>
<dbReference type="SUPFAM" id="SSF118116">
    <property type="entry name" value="DNA mismatch repair protein MutL"/>
    <property type="match status" value="1"/>
</dbReference>
<sequence>EQLSHIASLGFRGEALPSISSVSRLTLTSRQADSECAWQLAGDENSAISPAAHPQGTTLEIRDLFFNLPARRHFLRSNKTEQNHILTTLQRLALSQFSVGFHCQLSTSTSLKLPAAMTLEQQQQRIAKICGKNFINNSLYIEQDYADIKLNGWLGKADAHRPQTDVQYFFINGRVIRDRVITHAIRQAYNDKIPAGRQPAYVLYLTIPLDRVDINVHPTKHEVRFRDARLIHGLLTSALQEALSHQAIASQQSQPAPKIGQTTSRDNKQQSTHIAEHNTHYQISAQPSSTSTASTNGTFGQALTLIEQRYVITRITEGSLLIDLQQAEQQLRRQQLQHAIDTDTLSTRPILVPISLSVDKHTMLLATQHQTLLESLGFQLQLQPQLSALLIRSIPSLLAQTDLKVLVSSLLNALSDRQRGKVSLTLILHQHLPVIAINQLEQATQLLIQLNEFSIDAPWCRRLDQQTLNSLFSSISR</sequence>
<comment type="similarity">
    <text evidence="1">Belongs to the DNA mismatch repair MutL/HexB family.</text>
</comment>
<dbReference type="PANTHER" id="PTHR10073:SF12">
    <property type="entry name" value="DNA MISMATCH REPAIR PROTEIN MLH1"/>
    <property type="match status" value="1"/>
</dbReference>
<dbReference type="InterPro" id="IPR038973">
    <property type="entry name" value="MutL/Mlh/Pms-like"/>
</dbReference>
<dbReference type="InterPro" id="IPR020568">
    <property type="entry name" value="Ribosomal_Su5_D2-typ_SF"/>
</dbReference>
<dbReference type="InterPro" id="IPR002099">
    <property type="entry name" value="MutL/Mlh/PMS"/>
</dbReference>
<evidence type="ECO:0000256" key="4">
    <source>
        <dbReference type="SAM" id="MobiDB-lite"/>
    </source>
</evidence>
<evidence type="ECO:0000256" key="3">
    <source>
        <dbReference type="ARBA" id="ARBA00023204"/>
    </source>
</evidence>
<comment type="caution">
    <text evidence="7">The sequence shown here is derived from an EMBL/GenBank/DDBJ whole genome shotgun (WGS) entry which is preliminary data.</text>
</comment>
<dbReference type="EMBL" id="LAZR01015883">
    <property type="protein sequence ID" value="KKM06940.1"/>
    <property type="molecule type" value="Genomic_DNA"/>
</dbReference>
<reference evidence="7" key="1">
    <citation type="journal article" date="2015" name="Nature">
        <title>Complex archaea that bridge the gap between prokaryotes and eukaryotes.</title>
        <authorList>
            <person name="Spang A."/>
            <person name="Saw J.H."/>
            <person name="Jorgensen S.L."/>
            <person name="Zaremba-Niedzwiedzka K."/>
            <person name="Martijn J."/>
            <person name="Lind A.E."/>
            <person name="van Eijk R."/>
            <person name="Schleper C."/>
            <person name="Guy L."/>
            <person name="Ettema T.J."/>
        </authorList>
    </citation>
    <scope>NUCLEOTIDE SEQUENCE</scope>
</reference>
<dbReference type="InterPro" id="IPR042121">
    <property type="entry name" value="MutL_C_regsub"/>
</dbReference>
<dbReference type="InterPro" id="IPR014790">
    <property type="entry name" value="MutL_C"/>
</dbReference>
<feature type="compositionally biased region" description="Polar residues" evidence="4">
    <location>
        <begin position="260"/>
        <end position="273"/>
    </location>
</feature>
<dbReference type="GO" id="GO:0006298">
    <property type="term" value="P:mismatch repair"/>
    <property type="evidence" value="ECO:0007669"/>
    <property type="project" value="InterPro"/>
</dbReference>
<feature type="region of interest" description="Disordered" evidence="4">
    <location>
        <begin position="246"/>
        <end position="273"/>
    </location>
</feature>
<dbReference type="InterPro" id="IPR014721">
    <property type="entry name" value="Ribsml_uS5_D2-typ_fold_subgr"/>
</dbReference>
<dbReference type="InterPro" id="IPR042120">
    <property type="entry name" value="MutL_C_dimsub"/>
</dbReference>
<dbReference type="Gene3D" id="3.30.565.10">
    <property type="entry name" value="Histidine kinase-like ATPase, C-terminal domain"/>
    <property type="match status" value="1"/>
</dbReference>
<dbReference type="InterPro" id="IPR037198">
    <property type="entry name" value="MutL_C_sf"/>
</dbReference>
<dbReference type="SUPFAM" id="SSF55874">
    <property type="entry name" value="ATPase domain of HSP90 chaperone/DNA topoisomerase II/histidine kinase"/>
    <property type="match status" value="1"/>
</dbReference>
<dbReference type="GO" id="GO:0140664">
    <property type="term" value="F:ATP-dependent DNA damage sensor activity"/>
    <property type="evidence" value="ECO:0007669"/>
    <property type="project" value="InterPro"/>
</dbReference>
<dbReference type="Gene3D" id="3.30.1540.20">
    <property type="entry name" value="MutL, C-terminal domain, dimerisation subdomain"/>
    <property type="match status" value="1"/>
</dbReference>
<dbReference type="Gene3D" id="3.30.1370.100">
    <property type="entry name" value="MutL, C-terminal domain, regulatory subdomain"/>
    <property type="match status" value="1"/>
</dbReference>
<dbReference type="SUPFAM" id="SSF54211">
    <property type="entry name" value="Ribosomal protein S5 domain 2-like"/>
    <property type="match status" value="1"/>
</dbReference>
<dbReference type="AlphaFoldDB" id="A0A0F9H7C6"/>
<evidence type="ECO:0000259" key="5">
    <source>
        <dbReference type="SMART" id="SM00853"/>
    </source>
</evidence>
<dbReference type="SMART" id="SM00853">
    <property type="entry name" value="MutL_C"/>
    <property type="match status" value="1"/>
</dbReference>
<evidence type="ECO:0000256" key="1">
    <source>
        <dbReference type="ARBA" id="ARBA00006082"/>
    </source>
</evidence>
<dbReference type="InterPro" id="IPR014762">
    <property type="entry name" value="DNA_mismatch_repair_CS"/>
</dbReference>
<keyword evidence="2" id="KW-0227">DNA damage</keyword>
<gene>
    <name evidence="7" type="ORF">LCGC14_1738920</name>
</gene>
<organism evidence="7">
    <name type="scientific">marine sediment metagenome</name>
    <dbReference type="NCBI Taxonomy" id="412755"/>
    <lineage>
        <taxon>unclassified sequences</taxon>
        <taxon>metagenomes</taxon>
        <taxon>ecological metagenomes</taxon>
    </lineage>
</organism>
<dbReference type="NCBIfam" id="TIGR00585">
    <property type="entry name" value="mutl"/>
    <property type="match status" value="1"/>
</dbReference>
<evidence type="ECO:0000259" key="6">
    <source>
        <dbReference type="SMART" id="SM01340"/>
    </source>
</evidence>
<keyword evidence="3" id="KW-0234">DNA repair</keyword>
<protein>
    <recommendedName>
        <fullName evidence="8">DNA mismatch repair protein S5 domain-containing protein</fullName>
    </recommendedName>
</protein>
<feature type="compositionally biased region" description="Low complexity" evidence="4">
    <location>
        <begin position="246"/>
        <end position="256"/>
    </location>
</feature>
<proteinExistence type="inferred from homology"/>
<dbReference type="PANTHER" id="PTHR10073">
    <property type="entry name" value="DNA MISMATCH REPAIR PROTEIN MLH, PMS, MUTL"/>
    <property type="match status" value="1"/>
</dbReference>
<dbReference type="PROSITE" id="PS00058">
    <property type="entry name" value="DNA_MISMATCH_REPAIR_1"/>
    <property type="match status" value="1"/>
</dbReference>
<dbReference type="Gene3D" id="3.30.230.10">
    <property type="match status" value="1"/>
</dbReference>
<feature type="non-terminal residue" evidence="7">
    <location>
        <position position="1"/>
    </location>
</feature>
<dbReference type="GO" id="GO:0005524">
    <property type="term" value="F:ATP binding"/>
    <property type="evidence" value="ECO:0007669"/>
    <property type="project" value="InterPro"/>
</dbReference>
<dbReference type="InterPro" id="IPR013507">
    <property type="entry name" value="DNA_mismatch_S5_2-like"/>
</dbReference>
<dbReference type="InterPro" id="IPR036890">
    <property type="entry name" value="HATPase_C_sf"/>
</dbReference>
<accession>A0A0F9H7C6</accession>
<feature type="domain" description="MutL C-terminal dimerisation" evidence="5">
    <location>
        <begin position="302"/>
        <end position="447"/>
    </location>
</feature>
<dbReference type="GO" id="GO:0016887">
    <property type="term" value="F:ATP hydrolysis activity"/>
    <property type="evidence" value="ECO:0007669"/>
    <property type="project" value="InterPro"/>
</dbReference>
<dbReference type="GO" id="GO:0030983">
    <property type="term" value="F:mismatched DNA binding"/>
    <property type="evidence" value="ECO:0007669"/>
    <property type="project" value="InterPro"/>
</dbReference>
<dbReference type="Pfam" id="PF01119">
    <property type="entry name" value="DNA_mis_repair"/>
    <property type="match status" value="1"/>
</dbReference>
<evidence type="ECO:0008006" key="8">
    <source>
        <dbReference type="Google" id="ProtNLM"/>
    </source>
</evidence>